<organism evidence="11 12">
    <name type="scientific">Intestinicryptomonas porci</name>
    <dbReference type="NCBI Taxonomy" id="2926320"/>
    <lineage>
        <taxon>Bacteria</taxon>
        <taxon>Pseudomonadati</taxon>
        <taxon>Verrucomicrobiota</taxon>
        <taxon>Opitutia</taxon>
        <taxon>Opitutales</taxon>
        <taxon>Intestinicryptomonaceae</taxon>
        <taxon>Intestinicryptomonas</taxon>
    </lineage>
</organism>
<dbReference type="RefSeq" id="WP_370397415.1">
    <property type="nucleotide sequence ID" value="NZ_JALBUT010000007.1"/>
</dbReference>
<comment type="similarity">
    <text evidence="3 9">Belongs to the class-II pyridoxal-phosphate-dependent aminotransferase family. Histidinol-phosphate aminotransferase subfamily.</text>
</comment>
<evidence type="ECO:0000259" key="10">
    <source>
        <dbReference type="Pfam" id="PF00155"/>
    </source>
</evidence>
<evidence type="ECO:0000256" key="8">
    <source>
        <dbReference type="ARBA" id="ARBA00047481"/>
    </source>
</evidence>
<evidence type="ECO:0000256" key="3">
    <source>
        <dbReference type="ARBA" id="ARBA00007970"/>
    </source>
</evidence>
<sequence>MQNNPYKVSKNVESLSAYTPGEQPQGGGWVKLNTNEFPYPPTPKIKTAVIDAMGSDCAPLRLYPDPLSGKVREAVAKHYGVEGKNVIVGNGSDDILNLIMRAFGDDKLKVAAMNPSYSLYPVLSKMQGAELLEFDFENETKLPFEKIFNSGANVFILTSPNAPLGISFSLGDLQCLADNFKGLLVIDEAYAPFSGFSAAKFAAGRKNVLTVCTSSKGWGLAGMRVGWAVSDEGVICILDKIRDSYNVDRLAQAASIAALQDEEYYAEKIGKVVKTREETEAFFASIGWKFYKSASNFIFVMPSKNGVCGRDVASGLFDFLKSEKILVRYWKNDMKICSGLRITVGTDAEMQKLRESILKWIKE</sequence>
<evidence type="ECO:0000256" key="4">
    <source>
        <dbReference type="ARBA" id="ARBA00011738"/>
    </source>
</evidence>
<dbReference type="CDD" id="cd00609">
    <property type="entry name" value="AAT_like"/>
    <property type="match status" value="1"/>
</dbReference>
<evidence type="ECO:0000256" key="7">
    <source>
        <dbReference type="ARBA" id="ARBA00022898"/>
    </source>
</evidence>
<evidence type="ECO:0000256" key="1">
    <source>
        <dbReference type="ARBA" id="ARBA00001933"/>
    </source>
</evidence>
<keyword evidence="6 9" id="KW-0808">Transferase</keyword>
<dbReference type="EMBL" id="JALBUT010000007">
    <property type="protein sequence ID" value="MDX8415961.1"/>
    <property type="molecule type" value="Genomic_DNA"/>
</dbReference>
<dbReference type="PANTHER" id="PTHR43643:SF3">
    <property type="entry name" value="HISTIDINOL-PHOSPHATE AMINOTRANSFERASE"/>
    <property type="match status" value="1"/>
</dbReference>
<dbReference type="PANTHER" id="PTHR43643">
    <property type="entry name" value="HISTIDINOL-PHOSPHATE AMINOTRANSFERASE 2"/>
    <property type="match status" value="1"/>
</dbReference>
<reference evidence="11 12" key="1">
    <citation type="submission" date="2022-03" db="EMBL/GenBank/DDBJ databases">
        <title>Novel taxa within the pig intestine.</title>
        <authorList>
            <person name="Wylensek D."/>
            <person name="Bishof K."/>
            <person name="Afrizal A."/>
            <person name="Clavel T."/>
        </authorList>
    </citation>
    <scope>NUCLEOTIDE SEQUENCE [LARGE SCALE GENOMIC DNA]</scope>
    <source>
        <strain evidence="11 12">CLA-KB-P66</strain>
    </source>
</reference>
<dbReference type="Pfam" id="PF00155">
    <property type="entry name" value="Aminotran_1_2"/>
    <property type="match status" value="1"/>
</dbReference>
<keyword evidence="12" id="KW-1185">Reference proteome</keyword>
<comment type="caution">
    <text evidence="11">The sequence shown here is derived from an EMBL/GenBank/DDBJ whole genome shotgun (WGS) entry which is preliminary data.</text>
</comment>
<dbReference type="InterPro" id="IPR004839">
    <property type="entry name" value="Aminotransferase_I/II_large"/>
</dbReference>
<dbReference type="GO" id="GO:0008483">
    <property type="term" value="F:transaminase activity"/>
    <property type="evidence" value="ECO:0007669"/>
    <property type="project" value="UniProtKB-KW"/>
</dbReference>
<dbReference type="Gene3D" id="3.40.640.10">
    <property type="entry name" value="Type I PLP-dependent aspartate aminotransferase-like (Major domain)"/>
    <property type="match status" value="1"/>
</dbReference>
<dbReference type="Gene3D" id="3.90.1150.10">
    <property type="entry name" value="Aspartate Aminotransferase, domain 1"/>
    <property type="match status" value="1"/>
</dbReference>
<keyword evidence="9" id="KW-0368">Histidine biosynthesis</keyword>
<dbReference type="SUPFAM" id="SSF53383">
    <property type="entry name" value="PLP-dependent transferases"/>
    <property type="match status" value="1"/>
</dbReference>
<dbReference type="HAMAP" id="MF_01023">
    <property type="entry name" value="HisC_aminotrans_2"/>
    <property type="match status" value="1"/>
</dbReference>
<dbReference type="InterPro" id="IPR050106">
    <property type="entry name" value="HistidinolP_aminotransfase"/>
</dbReference>
<keyword evidence="9" id="KW-0028">Amino-acid biosynthesis</keyword>
<keyword evidence="7 9" id="KW-0663">Pyridoxal phosphate</keyword>
<proteinExistence type="inferred from homology"/>
<name>A0ABU4WIV5_9BACT</name>
<dbReference type="InterPro" id="IPR005861">
    <property type="entry name" value="HisP_aminotrans"/>
</dbReference>
<comment type="catalytic activity">
    <reaction evidence="8 9">
        <text>L-histidinol phosphate + 2-oxoglutarate = 3-(imidazol-4-yl)-2-oxopropyl phosphate + L-glutamate</text>
        <dbReference type="Rhea" id="RHEA:23744"/>
        <dbReference type="ChEBI" id="CHEBI:16810"/>
        <dbReference type="ChEBI" id="CHEBI:29985"/>
        <dbReference type="ChEBI" id="CHEBI:57766"/>
        <dbReference type="ChEBI" id="CHEBI:57980"/>
        <dbReference type="EC" id="2.6.1.9"/>
    </reaction>
</comment>
<evidence type="ECO:0000256" key="2">
    <source>
        <dbReference type="ARBA" id="ARBA00005011"/>
    </source>
</evidence>
<gene>
    <name evidence="9" type="primary">hisC</name>
    <name evidence="11" type="ORF">MOX91_07205</name>
</gene>
<accession>A0ABU4WIV5</accession>
<comment type="pathway">
    <text evidence="2 9">Amino-acid biosynthesis; L-histidine biosynthesis; L-histidine from 5-phospho-alpha-D-ribose 1-diphosphate: step 7/9.</text>
</comment>
<protein>
    <recommendedName>
        <fullName evidence="9">Histidinol-phosphate aminotransferase</fullName>
        <ecNumber evidence="9">2.6.1.9</ecNumber>
    </recommendedName>
    <alternativeName>
        <fullName evidence="9">Imidazole acetol-phosphate transaminase</fullName>
    </alternativeName>
</protein>
<evidence type="ECO:0000313" key="12">
    <source>
        <dbReference type="Proteomes" id="UP001275932"/>
    </source>
</evidence>
<evidence type="ECO:0000256" key="9">
    <source>
        <dbReference type="HAMAP-Rule" id="MF_01023"/>
    </source>
</evidence>
<keyword evidence="5 9" id="KW-0032">Aminotransferase</keyword>
<comment type="subunit">
    <text evidence="4 9">Homodimer.</text>
</comment>
<dbReference type="InterPro" id="IPR015421">
    <property type="entry name" value="PyrdxlP-dep_Trfase_major"/>
</dbReference>
<dbReference type="InterPro" id="IPR015424">
    <property type="entry name" value="PyrdxlP-dep_Trfase"/>
</dbReference>
<feature type="domain" description="Aminotransferase class I/classII large" evidence="10">
    <location>
        <begin position="29"/>
        <end position="357"/>
    </location>
</feature>
<evidence type="ECO:0000256" key="5">
    <source>
        <dbReference type="ARBA" id="ARBA00022576"/>
    </source>
</evidence>
<evidence type="ECO:0000313" key="11">
    <source>
        <dbReference type="EMBL" id="MDX8415961.1"/>
    </source>
</evidence>
<dbReference type="Proteomes" id="UP001275932">
    <property type="component" value="Unassembled WGS sequence"/>
</dbReference>
<dbReference type="InterPro" id="IPR015422">
    <property type="entry name" value="PyrdxlP-dep_Trfase_small"/>
</dbReference>
<evidence type="ECO:0000256" key="6">
    <source>
        <dbReference type="ARBA" id="ARBA00022679"/>
    </source>
</evidence>
<comment type="cofactor">
    <cofactor evidence="1 9">
        <name>pyridoxal 5'-phosphate</name>
        <dbReference type="ChEBI" id="CHEBI:597326"/>
    </cofactor>
</comment>
<feature type="modified residue" description="N6-(pyridoxal phosphate)lysine" evidence="9">
    <location>
        <position position="216"/>
    </location>
</feature>
<dbReference type="EC" id="2.6.1.9" evidence="9"/>